<dbReference type="RefSeq" id="WP_007416900.1">
    <property type="nucleotide sequence ID" value="NZ_ABOX02000033.1"/>
</dbReference>
<evidence type="ECO:0000313" key="2">
    <source>
        <dbReference type="EMBL" id="EEF59054.1"/>
    </source>
</evidence>
<dbReference type="EMBL" id="ABOX02000033">
    <property type="protein sequence ID" value="EEF59054.1"/>
    <property type="molecule type" value="Genomic_DNA"/>
</dbReference>
<evidence type="ECO:0000313" key="3">
    <source>
        <dbReference type="Proteomes" id="UP000003688"/>
    </source>
</evidence>
<dbReference type="Proteomes" id="UP000003688">
    <property type="component" value="Unassembled WGS sequence"/>
</dbReference>
<sequence length="93" mass="9974">MASPSFRCELYESLKWFENSGEVLRVKFMWVALSTAVLLAACKKEGPPEKNFGSGDNPVVTDSTNVAPGPAPGHSKSNEVTAPSSHQADQLPK</sequence>
<evidence type="ECO:0000256" key="1">
    <source>
        <dbReference type="SAM" id="MobiDB-lite"/>
    </source>
</evidence>
<feature type="compositionally biased region" description="Polar residues" evidence="1">
    <location>
        <begin position="78"/>
        <end position="93"/>
    </location>
</feature>
<dbReference type="STRING" id="320771.Cflav_PD2181"/>
<dbReference type="AlphaFoldDB" id="B9XM61"/>
<accession>B9XM61</accession>
<organism evidence="2 3">
    <name type="scientific">Pedosphaera parvula (strain Ellin514)</name>
    <dbReference type="NCBI Taxonomy" id="320771"/>
    <lineage>
        <taxon>Bacteria</taxon>
        <taxon>Pseudomonadati</taxon>
        <taxon>Verrucomicrobiota</taxon>
        <taxon>Pedosphaerae</taxon>
        <taxon>Pedosphaerales</taxon>
        <taxon>Pedosphaeraceae</taxon>
        <taxon>Pedosphaera</taxon>
    </lineage>
</organism>
<comment type="caution">
    <text evidence="2">The sequence shown here is derived from an EMBL/GenBank/DDBJ whole genome shotgun (WGS) entry which is preliminary data.</text>
</comment>
<protein>
    <submittedName>
        <fullName evidence="2">Uncharacterized protein</fullName>
    </submittedName>
</protein>
<proteinExistence type="predicted"/>
<reference evidence="2 3" key="1">
    <citation type="journal article" date="2011" name="J. Bacteriol.">
        <title>Genome sequence of 'Pedosphaera parvula' Ellin514, an aerobic Verrucomicrobial isolate from pasture soil.</title>
        <authorList>
            <person name="Kant R."/>
            <person name="van Passel M.W."/>
            <person name="Sangwan P."/>
            <person name="Palva A."/>
            <person name="Lucas S."/>
            <person name="Copeland A."/>
            <person name="Lapidus A."/>
            <person name="Glavina Del Rio T."/>
            <person name="Dalin E."/>
            <person name="Tice H."/>
            <person name="Bruce D."/>
            <person name="Goodwin L."/>
            <person name="Pitluck S."/>
            <person name="Chertkov O."/>
            <person name="Larimer F.W."/>
            <person name="Land M.L."/>
            <person name="Hauser L."/>
            <person name="Brettin T.S."/>
            <person name="Detter J.C."/>
            <person name="Han S."/>
            <person name="de Vos W.M."/>
            <person name="Janssen P.H."/>
            <person name="Smidt H."/>
        </authorList>
    </citation>
    <scope>NUCLEOTIDE SEQUENCE [LARGE SCALE GENOMIC DNA]</scope>
    <source>
        <strain evidence="2 3">Ellin514</strain>
    </source>
</reference>
<name>B9XM61_PEDPL</name>
<keyword evidence="3" id="KW-1185">Reference proteome</keyword>
<feature type="region of interest" description="Disordered" evidence="1">
    <location>
        <begin position="45"/>
        <end position="93"/>
    </location>
</feature>
<gene>
    <name evidence="2" type="ORF">Cflav_PD2181</name>
</gene>